<dbReference type="GO" id="GO:0006624">
    <property type="term" value="P:vacuolar protein processing"/>
    <property type="evidence" value="ECO:0007669"/>
    <property type="project" value="TreeGrafter"/>
</dbReference>
<keyword evidence="4" id="KW-0256">Endoplasmic reticulum</keyword>
<name>A0A2K1QT52_9PEZI</name>
<organism evidence="9 10">
    <name type="scientific">Sphaceloma murrayae</name>
    <dbReference type="NCBI Taxonomy" id="2082308"/>
    <lineage>
        <taxon>Eukaryota</taxon>
        <taxon>Fungi</taxon>
        <taxon>Dikarya</taxon>
        <taxon>Ascomycota</taxon>
        <taxon>Pezizomycotina</taxon>
        <taxon>Dothideomycetes</taxon>
        <taxon>Dothideomycetidae</taxon>
        <taxon>Myriangiales</taxon>
        <taxon>Elsinoaceae</taxon>
        <taxon>Sphaceloma</taxon>
    </lineage>
</organism>
<keyword evidence="5 8" id="KW-1133">Transmembrane helix</keyword>
<evidence type="ECO:0000313" key="10">
    <source>
        <dbReference type="Proteomes" id="UP000243797"/>
    </source>
</evidence>
<dbReference type="EMBL" id="NKHZ01000047">
    <property type="protein sequence ID" value="PNS18063.1"/>
    <property type="molecule type" value="Genomic_DNA"/>
</dbReference>
<evidence type="ECO:0000256" key="8">
    <source>
        <dbReference type="SAM" id="Phobius"/>
    </source>
</evidence>
<feature type="transmembrane region" description="Helical" evidence="8">
    <location>
        <begin position="20"/>
        <end position="38"/>
    </location>
</feature>
<gene>
    <name evidence="9" type="ORF">CAC42_4022</name>
</gene>
<keyword evidence="10" id="KW-1185">Reference proteome</keyword>
<evidence type="ECO:0000256" key="2">
    <source>
        <dbReference type="ARBA" id="ARBA00009950"/>
    </source>
</evidence>
<feature type="region of interest" description="Disordered" evidence="7">
    <location>
        <begin position="147"/>
        <end position="174"/>
    </location>
</feature>
<dbReference type="STRING" id="2082308.A0A2K1QT52"/>
<sequence>MAQKAQKALAARNAARLNQLHMISIGVHGFFLLVSQLFFTRSRLTWSLISLPSLIVEFWFESIARPKYTGDGEMKELKKAGEDLDAKGLTEWMWDLVYWTWITVIAAAIGGKWGWYLYIVVPAYSLWLAWTTFSGARQGLSGMGMGSGGEGGAAGQSKRQAKMEKRGGQKMQYR</sequence>
<dbReference type="Pfam" id="PF05620">
    <property type="entry name" value="TMEM208_SND2"/>
    <property type="match status" value="1"/>
</dbReference>
<dbReference type="AlphaFoldDB" id="A0A2K1QT52"/>
<comment type="subcellular location">
    <subcellularLocation>
        <location evidence="1">Endoplasmic reticulum membrane</location>
        <topology evidence="1">Multi-pass membrane protein</topology>
    </subcellularLocation>
</comment>
<dbReference type="OrthoDB" id="10012212at2759"/>
<evidence type="ECO:0000256" key="4">
    <source>
        <dbReference type="ARBA" id="ARBA00022824"/>
    </source>
</evidence>
<dbReference type="PANTHER" id="PTHR13505:SF7">
    <property type="entry name" value="TRANSMEMBRANE PROTEIN 208"/>
    <property type="match status" value="1"/>
</dbReference>
<keyword evidence="6 8" id="KW-0472">Membrane</keyword>
<keyword evidence="3 8" id="KW-0812">Transmembrane</keyword>
<dbReference type="PANTHER" id="PTHR13505">
    <property type="entry name" value="TRANSMEMBRANE PROTEIN 208"/>
    <property type="match status" value="1"/>
</dbReference>
<dbReference type="InterPro" id="IPR008506">
    <property type="entry name" value="SND2/TMEM208"/>
</dbReference>
<evidence type="ECO:0000256" key="7">
    <source>
        <dbReference type="SAM" id="MobiDB-lite"/>
    </source>
</evidence>
<evidence type="ECO:0000256" key="5">
    <source>
        <dbReference type="ARBA" id="ARBA00022989"/>
    </source>
</evidence>
<accession>A0A2K1QT52</accession>
<comment type="caution">
    <text evidence="9">The sequence shown here is derived from an EMBL/GenBank/DDBJ whole genome shotgun (WGS) entry which is preliminary data.</text>
</comment>
<protein>
    <submittedName>
        <fullName evidence="9">Uncharacterized protein</fullName>
    </submittedName>
</protein>
<feature type="transmembrane region" description="Helical" evidence="8">
    <location>
        <begin position="92"/>
        <end position="109"/>
    </location>
</feature>
<evidence type="ECO:0000256" key="6">
    <source>
        <dbReference type="ARBA" id="ARBA00023136"/>
    </source>
</evidence>
<evidence type="ECO:0000256" key="3">
    <source>
        <dbReference type="ARBA" id="ARBA00022692"/>
    </source>
</evidence>
<evidence type="ECO:0000313" key="9">
    <source>
        <dbReference type="EMBL" id="PNS18063.1"/>
    </source>
</evidence>
<dbReference type="GO" id="GO:0005773">
    <property type="term" value="C:vacuole"/>
    <property type="evidence" value="ECO:0007669"/>
    <property type="project" value="GOC"/>
</dbReference>
<dbReference type="GO" id="GO:0005789">
    <property type="term" value="C:endoplasmic reticulum membrane"/>
    <property type="evidence" value="ECO:0007669"/>
    <property type="project" value="UniProtKB-SubCell"/>
</dbReference>
<comment type="similarity">
    <text evidence="2">Belongs to the TMEM208 family.</text>
</comment>
<proteinExistence type="inferred from homology"/>
<dbReference type="Proteomes" id="UP000243797">
    <property type="component" value="Unassembled WGS sequence"/>
</dbReference>
<dbReference type="InParanoid" id="A0A2K1QT52"/>
<evidence type="ECO:0000256" key="1">
    <source>
        <dbReference type="ARBA" id="ARBA00004477"/>
    </source>
</evidence>
<reference evidence="9 10" key="1">
    <citation type="submission" date="2017-06" db="EMBL/GenBank/DDBJ databases">
        <title>Draft genome sequence of a variant of Elsinoe murrayae.</title>
        <authorList>
            <person name="Cheng Q."/>
        </authorList>
    </citation>
    <scope>NUCLEOTIDE SEQUENCE [LARGE SCALE GENOMIC DNA]</scope>
    <source>
        <strain evidence="9 10">CQ-2017a</strain>
    </source>
</reference>